<reference evidence="3 4" key="1">
    <citation type="submission" date="2024-02" db="EMBL/GenBank/DDBJ databases">
        <title>A chromosome-level genome assembly of Drosophila madeirensis, a fruit fly species endemic to Madeira island.</title>
        <authorList>
            <person name="Tomihara K."/>
            <person name="Llopart A."/>
            <person name="Yamamoto D."/>
        </authorList>
    </citation>
    <scope>NUCLEOTIDE SEQUENCE [LARGE SCALE GENOMIC DNA]</scope>
    <source>
        <strain evidence="3 4">RF1</strain>
    </source>
</reference>
<dbReference type="AlphaFoldDB" id="A0AAU9FDN3"/>
<dbReference type="InterPro" id="IPR016187">
    <property type="entry name" value="CTDL_fold"/>
</dbReference>
<dbReference type="SMART" id="SM00034">
    <property type="entry name" value="CLECT"/>
    <property type="match status" value="1"/>
</dbReference>
<name>A0AAU9FDN3_DROMD</name>
<protein>
    <submittedName>
        <fullName evidence="3">C-type lectin 37Da-like</fullName>
    </submittedName>
</protein>
<dbReference type="PROSITE" id="PS50041">
    <property type="entry name" value="C_TYPE_LECTIN_2"/>
    <property type="match status" value="1"/>
</dbReference>
<keyword evidence="1" id="KW-0732">Signal</keyword>
<feature type="signal peptide" evidence="1">
    <location>
        <begin position="1"/>
        <end position="23"/>
    </location>
</feature>
<accession>A0AAU9FDN3</accession>
<dbReference type="Proteomes" id="UP001500889">
    <property type="component" value="Chromosome U"/>
</dbReference>
<evidence type="ECO:0000256" key="1">
    <source>
        <dbReference type="SAM" id="SignalP"/>
    </source>
</evidence>
<organism evidence="3 4">
    <name type="scientific">Drosophila madeirensis</name>
    <name type="common">Fruit fly</name>
    <dbReference type="NCBI Taxonomy" id="30013"/>
    <lineage>
        <taxon>Eukaryota</taxon>
        <taxon>Metazoa</taxon>
        <taxon>Ecdysozoa</taxon>
        <taxon>Arthropoda</taxon>
        <taxon>Hexapoda</taxon>
        <taxon>Insecta</taxon>
        <taxon>Pterygota</taxon>
        <taxon>Neoptera</taxon>
        <taxon>Endopterygota</taxon>
        <taxon>Diptera</taxon>
        <taxon>Brachycera</taxon>
        <taxon>Muscomorpha</taxon>
        <taxon>Ephydroidea</taxon>
        <taxon>Drosophilidae</taxon>
        <taxon>Drosophila</taxon>
        <taxon>Sophophora</taxon>
    </lineage>
</organism>
<evidence type="ECO:0000259" key="2">
    <source>
        <dbReference type="PROSITE" id="PS50041"/>
    </source>
</evidence>
<dbReference type="Pfam" id="PF00059">
    <property type="entry name" value="Lectin_C"/>
    <property type="match status" value="1"/>
</dbReference>
<dbReference type="PANTHER" id="PTHR22803">
    <property type="entry name" value="MANNOSE, PHOSPHOLIPASE, LECTIN RECEPTOR RELATED"/>
    <property type="match status" value="1"/>
</dbReference>
<dbReference type="InterPro" id="IPR016186">
    <property type="entry name" value="C-type_lectin-like/link_sf"/>
</dbReference>
<dbReference type="SUPFAM" id="SSF56436">
    <property type="entry name" value="C-type lectin-like"/>
    <property type="match status" value="1"/>
</dbReference>
<sequence>MLLRSAGVFNFFFFLLSLSGAYTTTPDVVDGSLNITAFPFLQIGKGLYYFDRGIKLNWFDAYESCRRIKSDLVAFETIDEWDLIHEYLKTLGRPDDLFWTSGNDLANVGKHNWFATGEPLTLDIWAPGEPNNNGGIEHCDELGYRGTRPNNNLLNDLSCNSTRHYICERL</sequence>
<dbReference type="CDD" id="cd00037">
    <property type="entry name" value="CLECT"/>
    <property type="match status" value="1"/>
</dbReference>
<feature type="domain" description="C-type lectin" evidence="2">
    <location>
        <begin position="43"/>
        <end position="168"/>
    </location>
</feature>
<dbReference type="InterPro" id="IPR050111">
    <property type="entry name" value="C-type_lectin/snaclec_domain"/>
</dbReference>
<gene>
    <name evidence="3" type="ORF">DMAD_11502</name>
</gene>
<feature type="chain" id="PRO_5043863221" evidence="1">
    <location>
        <begin position="24"/>
        <end position="170"/>
    </location>
</feature>
<dbReference type="Gene3D" id="3.10.100.10">
    <property type="entry name" value="Mannose-Binding Protein A, subunit A"/>
    <property type="match status" value="1"/>
</dbReference>
<proteinExistence type="predicted"/>
<keyword evidence="4" id="KW-1185">Reference proteome</keyword>
<evidence type="ECO:0000313" key="4">
    <source>
        <dbReference type="Proteomes" id="UP001500889"/>
    </source>
</evidence>
<dbReference type="InterPro" id="IPR001304">
    <property type="entry name" value="C-type_lectin-like"/>
</dbReference>
<evidence type="ECO:0000313" key="3">
    <source>
        <dbReference type="EMBL" id="BFF93704.1"/>
    </source>
</evidence>
<dbReference type="EMBL" id="AP029264">
    <property type="protein sequence ID" value="BFF93704.1"/>
    <property type="molecule type" value="Genomic_DNA"/>
</dbReference>